<feature type="transmembrane region" description="Helical" evidence="2">
    <location>
        <begin position="490"/>
        <end position="512"/>
    </location>
</feature>
<feature type="transmembrane region" description="Helical" evidence="2">
    <location>
        <begin position="20"/>
        <end position="37"/>
    </location>
</feature>
<feature type="coiled-coil region" evidence="1">
    <location>
        <begin position="333"/>
        <end position="360"/>
    </location>
</feature>
<dbReference type="Proteomes" id="UP000548632">
    <property type="component" value="Unassembled WGS sequence"/>
</dbReference>
<keyword evidence="1" id="KW-0175">Coiled coil</keyword>
<keyword evidence="2" id="KW-0472">Membrane</keyword>
<sequence>MHELLAQIFAYMRGMWRYRWVALIVAWAIALGGWYFVAKMPDRYQASARVFVDTNSILRPLLQGLTVQPDLVQRVDLMSKMLLNQETLDRVARASDMDVGIKNDNERTALLARIKNKIALQGERTNPSMYSVTFEHTNPQQAKRVVQALMDIFIDEALISDQRASSTAKNFLDQEIQEYENRLTEAERKLADFKRQYVGLMPGSESDYYGSLDKQKTALADAELALREAIQRRDAMAAEIELQELASETSMIENTASEEELTDIVNPQITALEQRLNALLLHYTEKHPAVIDLRRLIKELRQQLAAKAPAKKASKEPSTMSADTVYGSLRVALSEADAQVAALNARVEDQTKKVENLSGKIDSIPNIEAELKRLNRDYTTVAAQYAELIGRRETARLSQQVEKTSEGVRFRVIDPPAVPSKPSAPNRKIFNIAVLIVAIGAGMALALLIDLLRPIFDDSRTLYRHTHLPVFGVVSFLETRDKIRQKRLTLIPFLLLTIGLFIMSAAVMILPLSSWVR</sequence>
<dbReference type="PANTHER" id="PTHR32309:SF13">
    <property type="entry name" value="FERRIC ENTEROBACTIN TRANSPORT PROTEIN FEPE"/>
    <property type="match status" value="1"/>
</dbReference>
<keyword evidence="2" id="KW-0812">Transmembrane</keyword>
<dbReference type="GO" id="GO:0004713">
    <property type="term" value="F:protein tyrosine kinase activity"/>
    <property type="evidence" value="ECO:0007669"/>
    <property type="project" value="TreeGrafter"/>
</dbReference>
<reference evidence="3 4" key="1">
    <citation type="journal article" date="2020" name="Arch. Microbiol.">
        <title>The genome sequence of the giant phototrophic gammaproteobacterium Thiospirillum jenense gives insight into its physiological properties and phylogenetic relationships.</title>
        <authorList>
            <person name="Imhoff J.F."/>
            <person name="Meyer T.E."/>
            <person name="Kyndt J.A."/>
        </authorList>
    </citation>
    <scope>NUCLEOTIDE SEQUENCE [LARGE SCALE GENOMIC DNA]</scope>
    <source>
        <strain evidence="3 4">DSM 216</strain>
    </source>
</reference>
<dbReference type="InterPro" id="IPR050445">
    <property type="entry name" value="Bact_polysacc_biosynth/exp"/>
</dbReference>
<protein>
    <submittedName>
        <fullName evidence="3">Chain length-determining protein</fullName>
    </submittedName>
</protein>
<evidence type="ECO:0000256" key="2">
    <source>
        <dbReference type="SAM" id="Phobius"/>
    </source>
</evidence>
<dbReference type="RefSeq" id="WP_182584805.1">
    <property type="nucleotide sequence ID" value="NZ_JABVCQ010000039.1"/>
</dbReference>
<keyword evidence="2" id="KW-1133">Transmembrane helix</keyword>
<evidence type="ECO:0000313" key="3">
    <source>
        <dbReference type="EMBL" id="MBB1127178.1"/>
    </source>
</evidence>
<dbReference type="GO" id="GO:0005886">
    <property type="term" value="C:plasma membrane"/>
    <property type="evidence" value="ECO:0007669"/>
    <property type="project" value="TreeGrafter"/>
</dbReference>
<name>A0A839HKD5_9GAMM</name>
<accession>A0A839HKD5</accession>
<organism evidence="3 4">
    <name type="scientific">Thiospirillum jenense</name>
    <dbReference type="NCBI Taxonomy" id="1653858"/>
    <lineage>
        <taxon>Bacteria</taxon>
        <taxon>Pseudomonadati</taxon>
        <taxon>Pseudomonadota</taxon>
        <taxon>Gammaproteobacteria</taxon>
        <taxon>Chromatiales</taxon>
        <taxon>Chromatiaceae</taxon>
        <taxon>Thiospirillum</taxon>
    </lineage>
</organism>
<dbReference type="NCBIfam" id="TIGR03007">
    <property type="entry name" value="pepcterm_ChnLen"/>
    <property type="match status" value="1"/>
</dbReference>
<keyword evidence="4" id="KW-1185">Reference proteome</keyword>
<comment type="caution">
    <text evidence="3">The sequence shown here is derived from an EMBL/GenBank/DDBJ whole genome shotgun (WGS) entry which is preliminary data.</text>
</comment>
<dbReference type="PANTHER" id="PTHR32309">
    <property type="entry name" value="TYROSINE-PROTEIN KINASE"/>
    <property type="match status" value="1"/>
</dbReference>
<evidence type="ECO:0000256" key="1">
    <source>
        <dbReference type="SAM" id="Coils"/>
    </source>
</evidence>
<gene>
    <name evidence="3" type="ORF">HUK38_13230</name>
</gene>
<feature type="coiled-coil region" evidence="1">
    <location>
        <begin position="169"/>
        <end position="239"/>
    </location>
</feature>
<feature type="transmembrane region" description="Helical" evidence="2">
    <location>
        <begin position="429"/>
        <end position="452"/>
    </location>
</feature>
<dbReference type="InterPro" id="IPR014345">
    <property type="entry name" value="XrtA_polysacc_chain"/>
</dbReference>
<dbReference type="EMBL" id="JABVCQ010000039">
    <property type="protein sequence ID" value="MBB1127178.1"/>
    <property type="molecule type" value="Genomic_DNA"/>
</dbReference>
<evidence type="ECO:0000313" key="4">
    <source>
        <dbReference type="Proteomes" id="UP000548632"/>
    </source>
</evidence>
<dbReference type="AlphaFoldDB" id="A0A839HKD5"/>
<proteinExistence type="predicted"/>